<dbReference type="Gene3D" id="3.30.200.20">
    <property type="entry name" value="Phosphorylase Kinase, domain 1"/>
    <property type="match status" value="1"/>
</dbReference>
<protein>
    <recommendedName>
        <fullName evidence="1">non-specific serine/threonine protein kinase</fullName>
        <ecNumber evidence="1">2.7.11.1</ecNumber>
    </recommendedName>
</protein>
<dbReference type="GO" id="GO:0005524">
    <property type="term" value="F:ATP binding"/>
    <property type="evidence" value="ECO:0007669"/>
    <property type="project" value="UniProtKB-KW"/>
</dbReference>
<dbReference type="GO" id="GO:0045717">
    <property type="term" value="P:negative regulation of fatty acid biosynthetic process"/>
    <property type="evidence" value="ECO:0007669"/>
    <property type="project" value="UniProtKB-ARBA"/>
</dbReference>
<keyword evidence="11" id="KW-1133">Transmembrane helix</keyword>
<dbReference type="Proteomes" id="UP000245507">
    <property type="component" value="Unassembled WGS sequence"/>
</dbReference>
<accession>A0A316TFM4</accession>
<evidence type="ECO:0000256" key="1">
    <source>
        <dbReference type="ARBA" id="ARBA00012513"/>
    </source>
</evidence>
<feature type="compositionally biased region" description="Low complexity" evidence="10">
    <location>
        <begin position="473"/>
        <end position="506"/>
    </location>
</feature>
<reference evidence="13 14" key="1">
    <citation type="submission" date="2018-05" db="EMBL/GenBank/DDBJ databases">
        <title>Nocardioides silvaticus genome.</title>
        <authorList>
            <person name="Li C."/>
            <person name="Wang G."/>
        </authorList>
    </citation>
    <scope>NUCLEOTIDE SEQUENCE [LARGE SCALE GENOMIC DNA]</scope>
    <source>
        <strain evidence="13 14">CCTCC AB 2018079</strain>
    </source>
</reference>
<dbReference type="PROSITE" id="PS50011">
    <property type="entry name" value="PROTEIN_KINASE_DOM"/>
    <property type="match status" value="1"/>
</dbReference>
<comment type="catalytic activity">
    <reaction evidence="8">
        <text>L-threonyl-[protein] + ATP = O-phospho-L-threonyl-[protein] + ADP + H(+)</text>
        <dbReference type="Rhea" id="RHEA:46608"/>
        <dbReference type="Rhea" id="RHEA-COMP:11060"/>
        <dbReference type="Rhea" id="RHEA-COMP:11605"/>
        <dbReference type="ChEBI" id="CHEBI:15378"/>
        <dbReference type="ChEBI" id="CHEBI:30013"/>
        <dbReference type="ChEBI" id="CHEBI:30616"/>
        <dbReference type="ChEBI" id="CHEBI:61977"/>
        <dbReference type="ChEBI" id="CHEBI:456216"/>
        <dbReference type="EC" id="2.7.11.1"/>
    </reaction>
</comment>
<feature type="region of interest" description="Disordered" evidence="10">
    <location>
        <begin position="471"/>
        <end position="506"/>
    </location>
</feature>
<evidence type="ECO:0000256" key="8">
    <source>
        <dbReference type="ARBA" id="ARBA00047899"/>
    </source>
</evidence>
<dbReference type="AlphaFoldDB" id="A0A316TFM4"/>
<evidence type="ECO:0000256" key="3">
    <source>
        <dbReference type="ARBA" id="ARBA00022679"/>
    </source>
</evidence>
<dbReference type="SMART" id="SM00220">
    <property type="entry name" value="S_TKc"/>
    <property type="match status" value="1"/>
</dbReference>
<comment type="caution">
    <text evidence="13">The sequence shown here is derived from an EMBL/GenBank/DDBJ whole genome shotgun (WGS) entry which is preliminary data.</text>
</comment>
<dbReference type="InterPro" id="IPR011009">
    <property type="entry name" value="Kinase-like_dom_sf"/>
</dbReference>
<feature type="compositionally biased region" description="Low complexity" evidence="10">
    <location>
        <begin position="395"/>
        <end position="408"/>
    </location>
</feature>
<evidence type="ECO:0000259" key="12">
    <source>
        <dbReference type="PROSITE" id="PS50011"/>
    </source>
</evidence>
<proteinExistence type="predicted"/>
<evidence type="ECO:0000256" key="10">
    <source>
        <dbReference type="SAM" id="MobiDB-lite"/>
    </source>
</evidence>
<evidence type="ECO:0000256" key="11">
    <source>
        <dbReference type="SAM" id="Phobius"/>
    </source>
</evidence>
<keyword evidence="4" id="KW-0677">Repeat</keyword>
<organism evidence="13 14">
    <name type="scientific">Nocardioides silvaticus</name>
    <dbReference type="NCBI Taxonomy" id="2201891"/>
    <lineage>
        <taxon>Bacteria</taxon>
        <taxon>Bacillati</taxon>
        <taxon>Actinomycetota</taxon>
        <taxon>Actinomycetes</taxon>
        <taxon>Propionibacteriales</taxon>
        <taxon>Nocardioidaceae</taxon>
        <taxon>Nocardioides</taxon>
    </lineage>
</organism>
<dbReference type="Pfam" id="PF00069">
    <property type="entry name" value="Pkinase"/>
    <property type="match status" value="1"/>
</dbReference>
<dbReference type="GO" id="GO:0004674">
    <property type="term" value="F:protein serine/threonine kinase activity"/>
    <property type="evidence" value="ECO:0007669"/>
    <property type="project" value="UniProtKB-KW"/>
</dbReference>
<dbReference type="Gene3D" id="1.10.510.10">
    <property type="entry name" value="Transferase(Phosphotransferase) domain 1"/>
    <property type="match status" value="1"/>
</dbReference>
<dbReference type="CDD" id="cd06577">
    <property type="entry name" value="PASTA_pknB"/>
    <property type="match status" value="1"/>
</dbReference>
<dbReference type="PANTHER" id="PTHR43289">
    <property type="entry name" value="MITOGEN-ACTIVATED PROTEIN KINASE KINASE KINASE 20-RELATED"/>
    <property type="match status" value="1"/>
</dbReference>
<evidence type="ECO:0000313" key="14">
    <source>
        <dbReference type="Proteomes" id="UP000245507"/>
    </source>
</evidence>
<keyword evidence="11" id="KW-0472">Membrane</keyword>
<feature type="domain" description="Protein kinase" evidence="12">
    <location>
        <begin position="18"/>
        <end position="288"/>
    </location>
</feature>
<dbReference type="SUPFAM" id="SSF56112">
    <property type="entry name" value="Protein kinase-like (PK-like)"/>
    <property type="match status" value="1"/>
</dbReference>
<dbReference type="OrthoDB" id="9769043at2"/>
<sequence>MTDQTGRPEQYADSAQRYRLEQRIATGGMGVVWRATDTRLNRPVAVKVLKHEFADDPQFRTRFDTEARNAAALQHPGIAGVFDYSSDPDGADAPYLVMELVEGQPLSTLLAQARDSGRTLDPEVVRDLVTQTADALAVAHRAGIVHRDVKPANLLITPDRRVKVTDFGIARAADDAQITRTGAVMGTPQYLSPEQARGNPAVPASDVYALGVVAFECLVGRRPFEAETPVATALAHLQQPVPDLPEDLPADLRAIVTRSLAKEPSERYADGAVLAAALRGEDVAPPVVAPAPEDDATAVLPSTPAQPSIPVVAPAPAAPTPRLDRAEAYRGEPAPEERKSRAWIAAVLLVLVLVAAALAAVALLTGDDEDDPAADDRPSRTASRTSEATTEETSSEPTSTAPTTTAPEMVTIDESDYVGRPVSEVERELQLLGLAPRLIEDANPGDQDEDDVLSVNPTGELEVGSAVDVHYWGAPPATTPTTETTAPTDSTTTETGTTESTEGGEG</sequence>
<evidence type="ECO:0000313" key="13">
    <source>
        <dbReference type="EMBL" id="PWN02588.1"/>
    </source>
</evidence>
<feature type="transmembrane region" description="Helical" evidence="11">
    <location>
        <begin position="342"/>
        <end position="364"/>
    </location>
</feature>
<evidence type="ECO:0000256" key="4">
    <source>
        <dbReference type="ARBA" id="ARBA00022737"/>
    </source>
</evidence>
<dbReference type="InterPro" id="IPR000719">
    <property type="entry name" value="Prot_kinase_dom"/>
</dbReference>
<dbReference type="PROSITE" id="PS00108">
    <property type="entry name" value="PROTEIN_KINASE_ST"/>
    <property type="match status" value="1"/>
</dbReference>
<evidence type="ECO:0000256" key="9">
    <source>
        <dbReference type="ARBA" id="ARBA00048679"/>
    </source>
</evidence>
<comment type="catalytic activity">
    <reaction evidence="9">
        <text>L-seryl-[protein] + ATP = O-phospho-L-seryl-[protein] + ADP + H(+)</text>
        <dbReference type="Rhea" id="RHEA:17989"/>
        <dbReference type="Rhea" id="RHEA-COMP:9863"/>
        <dbReference type="Rhea" id="RHEA-COMP:11604"/>
        <dbReference type="ChEBI" id="CHEBI:15378"/>
        <dbReference type="ChEBI" id="CHEBI:29999"/>
        <dbReference type="ChEBI" id="CHEBI:30616"/>
        <dbReference type="ChEBI" id="CHEBI:83421"/>
        <dbReference type="ChEBI" id="CHEBI:456216"/>
        <dbReference type="EC" id="2.7.11.1"/>
    </reaction>
</comment>
<keyword evidence="6 13" id="KW-0418">Kinase</keyword>
<dbReference type="InterPro" id="IPR005543">
    <property type="entry name" value="PASTA_dom"/>
</dbReference>
<keyword evidence="14" id="KW-1185">Reference proteome</keyword>
<keyword evidence="2 13" id="KW-0723">Serine/threonine-protein kinase</keyword>
<feature type="region of interest" description="Disordered" evidence="10">
    <location>
        <begin position="367"/>
        <end position="409"/>
    </location>
</feature>
<dbReference type="InterPro" id="IPR008271">
    <property type="entry name" value="Ser/Thr_kinase_AS"/>
</dbReference>
<dbReference type="EC" id="2.7.11.1" evidence="1"/>
<feature type="compositionally biased region" description="Low complexity" evidence="10">
    <location>
        <begin position="305"/>
        <end position="315"/>
    </location>
</feature>
<evidence type="ECO:0000256" key="7">
    <source>
        <dbReference type="ARBA" id="ARBA00022840"/>
    </source>
</evidence>
<keyword evidence="11" id="KW-0812">Transmembrane</keyword>
<dbReference type="FunFam" id="3.30.200.20:FF:000035">
    <property type="entry name" value="Serine/threonine protein kinase Stk1"/>
    <property type="match status" value="1"/>
</dbReference>
<evidence type="ECO:0000256" key="2">
    <source>
        <dbReference type="ARBA" id="ARBA00022527"/>
    </source>
</evidence>
<keyword evidence="3" id="KW-0808">Transferase</keyword>
<evidence type="ECO:0000256" key="6">
    <source>
        <dbReference type="ARBA" id="ARBA00022777"/>
    </source>
</evidence>
<evidence type="ECO:0000256" key="5">
    <source>
        <dbReference type="ARBA" id="ARBA00022741"/>
    </source>
</evidence>
<gene>
    <name evidence="13" type="ORF">DJ010_12820</name>
</gene>
<keyword evidence="7" id="KW-0067">ATP-binding</keyword>
<name>A0A316TFM4_9ACTN</name>
<dbReference type="PANTHER" id="PTHR43289:SF6">
    <property type="entry name" value="SERINE_THREONINE-PROTEIN KINASE NEKL-3"/>
    <property type="match status" value="1"/>
</dbReference>
<feature type="region of interest" description="Disordered" evidence="10">
    <location>
        <begin position="286"/>
        <end position="323"/>
    </location>
</feature>
<keyword evidence="5" id="KW-0547">Nucleotide-binding</keyword>
<dbReference type="RefSeq" id="WP_109694270.1">
    <property type="nucleotide sequence ID" value="NZ_QGDD01000005.1"/>
</dbReference>
<dbReference type="FunFam" id="1.10.510.10:FF:000021">
    <property type="entry name" value="Serine/threonine protein kinase"/>
    <property type="match status" value="1"/>
</dbReference>
<dbReference type="CDD" id="cd14014">
    <property type="entry name" value="STKc_PknB_like"/>
    <property type="match status" value="1"/>
</dbReference>
<dbReference type="EMBL" id="QGDD01000005">
    <property type="protein sequence ID" value="PWN02588.1"/>
    <property type="molecule type" value="Genomic_DNA"/>
</dbReference>